<protein>
    <submittedName>
        <fullName evidence="2">Uncharacterized protein</fullName>
    </submittedName>
</protein>
<comment type="caution">
    <text evidence="2">The sequence shown here is derived from an EMBL/GenBank/DDBJ whole genome shotgun (WGS) entry which is preliminary data.</text>
</comment>
<organism evidence="2 3">
    <name type="scientific">Zizania palustris</name>
    <name type="common">Northern wild rice</name>
    <dbReference type="NCBI Taxonomy" id="103762"/>
    <lineage>
        <taxon>Eukaryota</taxon>
        <taxon>Viridiplantae</taxon>
        <taxon>Streptophyta</taxon>
        <taxon>Embryophyta</taxon>
        <taxon>Tracheophyta</taxon>
        <taxon>Spermatophyta</taxon>
        <taxon>Magnoliopsida</taxon>
        <taxon>Liliopsida</taxon>
        <taxon>Poales</taxon>
        <taxon>Poaceae</taxon>
        <taxon>BOP clade</taxon>
        <taxon>Oryzoideae</taxon>
        <taxon>Oryzeae</taxon>
        <taxon>Zizaniinae</taxon>
        <taxon>Zizania</taxon>
    </lineage>
</organism>
<evidence type="ECO:0000256" key="1">
    <source>
        <dbReference type="SAM" id="MobiDB-lite"/>
    </source>
</evidence>
<keyword evidence="3" id="KW-1185">Reference proteome</keyword>
<gene>
    <name evidence="2" type="ORF">GUJ93_ZPchr0008g11771</name>
</gene>
<dbReference type="EMBL" id="JAAALK010000290">
    <property type="protein sequence ID" value="KAG8047998.1"/>
    <property type="molecule type" value="Genomic_DNA"/>
</dbReference>
<reference evidence="2" key="2">
    <citation type="submission" date="2021-02" db="EMBL/GenBank/DDBJ databases">
        <authorList>
            <person name="Kimball J.A."/>
            <person name="Haas M.W."/>
            <person name="Macchietto M."/>
            <person name="Kono T."/>
            <person name="Duquette J."/>
            <person name="Shao M."/>
        </authorList>
    </citation>
    <scope>NUCLEOTIDE SEQUENCE</scope>
    <source>
        <tissue evidence="2">Fresh leaf tissue</tissue>
    </source>
</reference>
<evidence type="ECO:0000313" key="3">
    <source>
        <dbReference type="Proteomes" id="UP000729402"/>
    </source>
</evidence>
<sequence length="86" mass="9562">MLEAADENKENSGRDSLLDIYIKWESGHLIKGLKLLSNSCLSDMRKLLRLTLKKEAASMLRSSSPSSASGILPAPRCSERKKQVCR</sequence>
<feature type="region of interest" description="Disordered" evidence="1">
    <location>
        <begin position="59"/>
        <end position="86"/>
    </location>
</feature>
<name>A0A8J5RDB2_ZIZPA</name>
<dbReference type="Proteomes" id="UP000729402">
    <property type="component" value="Unassembled WGS sequence"/>
</dbReference>
<feature type="compositionally biased region" description="Low complexity" evidence="1">
    <location>
        <begin position="59"/>
        <end position="69"/>
    </location>
</feature>
<feature type="compositionally biased region" description="Basic and acidic residues" evidence="1">
    <location>
        <begin position="77"/>
        <end position="86"/>
    </location>
</feature>
<dbReference type="AlphaFoldDB" id="A0A8J5RDB2"/>
<reference evidence="2" key="1">
    <citation type="journal article" date="2021" name="bioRxiv">
        <title>Whole Genome Assembly and Annotation of Northern Wild Rice, Zizania palustris L., Supports a Whole Genome Duplication in the Zizania Genus.</title>
        <authorList>
            <person name="Haas M."/>
            <person name="Kono T."/>
            <person name="Macchietto M."/>
            <person name="Millas R."/>
            <person name="McGilp L."/>
            <person name="Shao M."/>
            <person name="Duquette J."/>
            <person name="Hirsch C.N."/>
            <person name="Kimball J."/>
        </authorList>
    </citation>
    <scope>NUCLEOTIDE SEQUENCE</scope>
    <source>
        <tissue evidence="2">Fresh leaf tissue</tissue>
    </source>
</reference>
<proteinExistence type="predicted"/>
<evidence type="ECO:0000313" key="2">
    <source>
        <dbReference type="EMBL" id="KAG8047998.1"/>
    </source>
</evidence>
<accession>A0A8J5RDB2</accession>